<comment type="caution">
    <text evidence="1">The sequence shown here is derived from an EMBL/GenBank/DDBJ whole genome shotgun (WGS) entry which is preliminary data.</text>
</comment>
<proteinExistence type="predicted"/>
<accession>A0A432XNV1</accession>
<dbReference type="AlphaFoldDB" id="A0A432XNV1"/>
<dbReference type="InterPro" id="IPR009858">
    <property type="entry name" value="DUF1415"/>
</dbReference>
<protein>
    <submittedName>
        <fullName evidence="1">DUF1415 domain-containing protein</fullName>
    </submittedName>
</protein>
<dbReference type="OrthoDB" id="277390at2"/>
<dbReference type="Pfam" id="PF07209">
    <property type="entry name" value="DUF1415"/>
    <property type="match status" value="1"/>
</dbReference>
<keyword evidence="2" id="KW-1185">Reference proteome</keyword>
<sequence>MQQWVAEVVIGLNFCPFAHREVEKQRVVYRESAAQTVEVALTDLASAMQELLENDHIETTLLVLGKGFTDFEDYLDLLDYAQLTLREFNLEGVLQIASFHPDYQFADTAADDVSNYTNRAPFPVLHLLREESLEKVLARYPNPETIPERNIEVADEQGADYFRDLLQRLQQRD</sequence>
<organism evidence="1 2">
    <name type="scientific">Pseudidiomarina aquimaris</name>
    <dbReference type="NCBI Taxonomy" id="641841"/>
    <lineage>
        <taxon>Bacteria</taxon>
        <taxon>Pseudomonadati</taxon>
        <taxon>Pseudomonadota</taxon>
        <taxon>Gammaproteobacteria</taxon>
        <taxon>Alteromonadales</taxon>
        <taxon>Idiomarinaceae</taxon>
        <taxon>Pseudidiomarina</taxon>
    </lineage>
</organism>
<gene>
    <name evidence="1" type="ORF">CWE21_04050</name>
</gene>
<name>A0A432XNV1_9GAMM</name>
<dbReference type="EMBL" id="PIPT01000002">
    <property type="protein sequence ID" value="RUO50389.1"/>
    <property type="molecule type" value="Genomic_DNA"/>
</dbReference>
<evidence type="ECO:0000313" key="2">
    <source>
        <dbReference type="Proteomes" id="UP000286678"/>
    </source>
</evidence>
<evidence type="ECO:0000313" key="1">
    <source>
        <dbReference type="EMBL" id="RUO50389.1"/>
    </source>
</evidence>
<reference evidence="2" key="1">
    <citation type="journal article" date="2018" name="Front. Microbiol.">
        <title>Genome-Based Analysis Reveals the Taxonomy and Diversity of the Family Idiomarinaceae.</title>
        <authorList>
            <person name="Liu Y."/>
            <person name="Lai Q."/>
            <person name="Shao Z."/>
        </authorList>
    </citation>
    <scope>NUCLEOTIDE SEQUENCE [LARGE SCALE GENOMIC DNA]</scope>
    <source>
        <strain evidence="2">SW15</strain>
    </source>
</reference>
<dbReference type="Proteomes" id="UP000286678">
    <property type="component" value="Unassembled WGS sequence"/>
</dbReference>